<dbReference type="PROSITE" id="PS50293">
    <property type="entry name" value="TPR_REGION"/>
    <property type="match status" value="1"/>
</dbReference>
<dbReference type="RefSeq" id="WP_146439146.1">
    <property type="nucleotide sequence ID" value="NZ_SJPL01000001.1"/>
</dbReference>
<evidence type="ECO:0000313" key="4">
    <source>
        <dbReference type="Proteomes" id="UP000317238"/>
    </source>
</evidence>
<reference evidence="3 4" key="1">
    <citation type="submission" date="2019-02" db="EMBL/GenBank/DDBJ databases">
        <title>Deep-cultivation of Planctomycetes and their phenomic and genomic characterization uncovers novel biology.</title>
        <authorList>
            <person name="Wiegand S."/>
            <person name="Jogler M."/>
            <person name="Boedeker C."/>
            <person name="Pinto D."/>
            <person name="Vollmers J."/>
            <person name="Rivas-Marin E."/>
            <person name="Kohn T."/>
            <person name="Peeters S.H."/>
            <person name="Heuer A."/>
            <person name="Rast P."/>
            <person name="Oberbeckmann S."/>
            <person name="Bunk B."/>
            <person name="Jeske O."/>
            <person name="Meyerdierks A."/>
            <person name="Storesund J.E."/>
            <person name="Kallscheuer N."/>
            <person name="Luecker S."/>
            <person name="Lage O.M."/>
            <person name="Pohl T."/>
            <person name="Merkel B.J."/>
            <person name="Hornburger P."/>
            <person name="Mueller R.-W."/>
            <person name="Bruemmer F."/>
            <person name="Labrenz M."/>
            <person name="Spormann A.M."/>
            <person name="Op Den Camp H."/>
            <person name="Overmann J."/>
            <person name="Amann R."/>
            <person name="Jetten M.S.M."/>
            <person name="Mascher T."/>
            <person name="Medema M.H."/>
            <person name="Devos D.P."/>
            <person name="Kaster A.-K."/>
            <person name="Ovreas L."/>
            <person name="Rohde M."/>
            <person name="Galperin M.Y."/>
            <person name="Jogler C."/>
        </authorList>
    </citation>
    <scope>NUCLEOTIDE SEQUENCE [LARGE SCALE GENOMIC DNA]</scope>
    <source>
        <strain evidence="3 4">Pan14r</strain>
    </source>
</reference>
<dbReference type="OrthoDB" id="240053at2"/>
<dbReference type="PROSITE" id="PS50005">
    <property type="entry name" value="TPR"/>
    <property type="match status" value="1"/>
</dbReference>
<feature type="domain" description="FMN-binding" evidence="2">
    <location>
        <begin position="385"/>
        <end position="458"/>
    </location>
</feature>
<dbReference type="AlphaFoldDB" id="A0A5C5Y517"/>
<dbReference type="SMART" id="SM00028">
    <property type="entry name" value="TPR"/>
    <property type="match status" value="1"/>
</dbReference>
<dbReference type="Pfam" id="PF04205">
    <property type="entry name" value="FMN_bind"/>
    <property type="match status" value="1"/>
</dbReference>
<dbReference type="Gene3D" id="1.25.40.10">
    <property type="entry name" value="Tetratricopeptide repeat domain"/>
    <property type="match status" value="1"/>
</dbReference>
<dbReference type="Gene3D" id="3.90.1010.20">
    <property type="match status" value="1"/>
</dbReference>
<evidence type="ECO:0000313" key="3">
    <source>
        <dbReference type="EMBL" id="TWT70018.1"/>
    </source>
</evidence>
<evidence type="ECO:0000256" key="1">
    <source>
        <dbReference type="PROSITE-ProRule" id="PRU00339"/>
    </source>
</evidence>
<dbReference type="InterPro" id="IPR011990">
    <property type="entry name" value="TPR-like_helical_dom_sf"/>
</dbReference>
<dbReference type="InterPro" id="IPR019734">
    <property type="entry name" value="TPR_rpt"/>
</dbReference>
<dbReference type="Proteomes" id="UP000317238">
    <property type="component" value="Unassembled WGS sequence"/>
</dbReference>
<organism evidence="3 4">
    <name type="scientific">Crateriforma conspicua</name>
    <dbReference type="NCBI Taxonomy" id="2527996"/>
    <lineage>
        <taxon>Bacteria</taxon>
        <taxon>Pseudomonadati</taxon>
        <taxon>Planctomycetota</taxon>
        <taxon>Planctomycetia</taxon>
        <taxon>Planctomycetales</taxon>
        <taxon>Planctomycetaceae</taxon>
        <taxon>Crateriforma</taxon>
    </lineage>
</organism>
<dbReference type="InterPro" id="IPR007329">
    <property type="entry name" value="FMN-bd"/>
</dbReference>
<dbReference type="GO" id="GO:0016020">
    <property type="term" value="C:membrane"/>
    <property type="evidence" value="ECO:0007669"/>
    <property type="project" value="InterPro"/>
</dbReference>
<keyword evidence="1" id="KW-0802">TPR repeat</keyword>
<dbReference type="SUPFAM" id="SSF48452">
    <property type="entry name" value="TPR-like"/>
    <property type="match status" value="1"/>
</dbReference>
<comment type="caution">
    <text evidence="3">The sequence shown here is derived from an EMBL/GenBank/DDBJ whole genome shotgun (WGS) entry which is preliminary data.</text>
</comment>
<dbReference type="GO" id="GO:0010181">
    <property type="term" value="F:FMN binding"/>
    <property type="evidence" value="ECO:0007669"/>
    <property type="project" value="InterPro"/>
</dbReference>
<feature type="repeat" description="TPR" evidence="1">
    <location>
        <begin position="311"/>
        <end position="344"/>
    </location>
</feature>
<name>A0A5C5Y517_9PLAN</name>
<protein>
    <submittedName>
        <fullName evidence="3">FMN-binding domain protein</fullName>
    </submittedName>
</protein>
<gene>
    <name evidence="3" type="ORF">Pan14r_23160</name>
</gene>
<accession>A0A5C5Y517</accession>
<keyword evidence="4" id="KW-1185">Reference proteome</keyword>
<evidence type="ECO:0000259" key="2">
    <source>
        <dbReference type="SMART" id="SM00900"/>
    </source>
</evidence>
<dbReference type="EMBL" id="SJPL01000001">
    <property type="protein sequence ID" value="TWT70018.1"/>
    <property type="molecule type" value="Genomic_DNA"/>
</dbReference>
<sequence length="461" mass="51091" precursor="true">MKPPNIRKPKSVGRGLTAALNAPCIRRYVTSRFQLAIVTVLVISVFGSGHARAADKIEFVNGTELDGKILQIRKADKEFDFETDIGGRTISRTYPYDKVHAVTFGGKRFVITPKTAASTASSSANSDPNQLNRSRGEVLQIIEQAGRQPPSWLASTPMNHPASLDLSWPLKPGGPWNESKNVGQYIWGRVNPNPGRWRSGIKLVHQCIDQHKTDPKLLKRDFEKLGQMYFELLQDYPRAAYYMKLAGAAPDKQLGVHLAECYWRLGNKSMALQTLAGRSIHFDAIKLLGDMGEVDRAVRLTAAYANSNFFNEAFLNAGDALRNAGRYDEAIQYYQRILDLDRARNAEYKKRYHGRARDAIQAIRLFDKVDVTKISDGTYQATATAYAGPLTVDVIVADAKIESVQVVKHKDKQFYAALTDTPRQIIEKQTVKDIDGTSGATITSQAIITATAMALGKGSNQ</sequence>
<dbReference type="SMART" id="SM00900">
    <property type="entry name" value="FMN_bind"/>
    <property type="match status" value="1"/>
</dbReference>
<proteinExistence type="predicted"/>
<dbReference type="Pfam" id="PF13181">
    <property type="entry name" value="TPR_8"/>
    <property type="match status" value="1"/>
</dbReference>